<name>A0AAJ0HL40_9PEZI</name>
<reference evidence="2" key="2">
    <citation type="submission" date="2023-06" db="EMBL/GenBank/DDBJ databases">
        <authorList>
            <consortium name="Lawrence Berkeley National Laboratory"/>
            <person name="Haridas S."/>
            <person name="Hensen N."/>
            <person name="Bonometti L."/>
            <person name="Westerberg I."/>
            <person name="Brannstrom I.O."/>
            <person name="Guillou S."/>
            <person name="Cros-Aarteil S."/>
            <person name="Calhoun S."/>
            <person name="Kuo A."/>
            <person name="Mondo S."/>
            <person name="Pangilinan J."/>
            <person name="Riley R."/>
            <person name="Labutti K."/>
            <person name="Andreopoulos B."/>
            <person name="Lipzen A."/>
            <person name="Chen C."/>
            <person name="Yanf M."/>
            <person name="Daum C."/>
            <person name="Ng V."/>
            <person name="Clum A."/>
            <person name="Steindorff A."/>
            <person name="Ohm R."/>
            <person name="Martin F."/>
            <person name="Silar P."/>
            <person name="Natvig D."/>
            <person name="Lalanne C."/>
            <person name="Gautier V."/>
            <person name="Ament-Velasquez S.L."/>
            <person name="Kruys A."/>
            <person name="Hutchinson M.I."/>
            <person name="Powell A.J."/>
            <person name="Barry K."/>
            <person name="Miller A.N."/>
            <person name="Grigoriev I.V."/>
            <person name="Debuchy R."/>
            <person name="Gladieux P."/>
            <person name="Thoren M.H."/>
            <person name="Johannesson H."/>
        </authorList>
    </citation>
    <scope>NUCLEOTIDE SEQUENCE</scope>
    <source>
        <strain evidence="2">CBS 955.72</strain>
    </source>
</reference>
<evidence type="ECO:0000313" key="3">
    <source>
        <dbReference type="Proteomes" id="UP001275084"/>
    </source>
</evidence>
<dbReference type="AlphaFoldDB" id="A0AAJ0HL40"/>
<proteinExistence type="predicted"/>
<evidence type="ECO:0000256" key="1">
    <source>
        <dbReference type="SAM" id="Phobius"/>
    </source>
</evidence>
<accession>A0AAJ0HL40</accession>
<protein>
    <submittedName>
        <fullName evidence="2">Uncharacterized protein</fullName>
    </submittedName>
</protein>
<keyword evidence="1" id="KW-0812">Transmembrane</keyword>
<gene>
    <name evidence="2" type="ORF">B0T25DRAFT_141042</name>
</gene>
<dbReference type="Proteomes" id="UP001275084">
    <property type="component" value="Unassembled WGS sequence"/>
</dbReference>
<sequence>MSEYPESGPPQFSRMIAVGLQALTVACLVSWLVLFHGRRAVPEGAQSHERTNTEALATEGDDETANELVWIGNETNTADEPVPFDKDPFSVLHFRVRLPAGHSSEPISESCIQPVELVFHSSWSPTPDAISLHISSDGVSAFCGSYLRQYPLRGRDHSGNFAVRDAGTIRVYPPYIAREKAAKWSRETWRACLIIIAVVVSFVNITLGVADMFALRDNDSANQFPWPQAAESQPLKLWDQAWEVLELWAEVAEPLMPDEAPNSSNNIYAAFHSLPSPHQTISELCDQLSFISSSMPGENTRASAGSANAREIIAEACDTADKNLDQFDSDWADLLSYFSRGWLKRPIQELYSAGYNTSRFQHLEEATTTDGRDESSWYGFSKPEGAGVAGPGNFNHTFNNQTALRLLAIANPSFPRLRPSAANMTRRLRSIQARARTAAESIAVVSELLPQELRAQAGHYREGTLDASFAKQWAGFDFYSWWSGDETASGYGSAATGRAAKEVARLHNVVKAFHADVTESVRRAGAIESSLDMLEQKVTALAQVKKPKQGRTAVGVSGLDGAWAALGWRADCRCDSESQPSPIRAAATPVIMAYFVPPTETLFQGMKETYQLLTDKQASAIRRREGAFAEKERTSHKRWHEYSLEHGGAAAVDEEGCLDMSVDENGSRKCLRLDEVGARVRSRLRGEFGVDRLVGIDFGGGGAEEPLLDG</sequence>
<organism evidence="2 3">
    <name type="scientific">Lasiosphaeria hispida</name>
    <dbReference type="NCBI Taxonomy" id="260671"/>
    <lineage>
        <taxon>Eukaryota</taxon>
        <taxon>Fungi</taxon>
        <taxon>Dikarya</taxon>
        <taxon>Ascomycota</taxon>
        <taxon>Pezizomycotina</taxon>
        <taxon>Sordariomycetes</taxon>
        <taxon>Sordariomycetidae</taxon>
        <taxon>Sordariales</taxon>
        <taxon>Lasiosphaeriaceae</taxon>
        <taxon>Lasiosphaeria</taxon>
    </lineage>
</organism>
<keyword evidence="1" id="KW-0472">Membrane</keyword>
<dbReference type="EMBL" id="JAUIQD010000003">
    <property type="protein sequence ID" value="KAK3356886.1"/>
    <property type="molecule type" value="Genomic_DNA"/>
</dbReference>
<comment type="caution">
    <text evidence="2">The sequence shown here is derived from an EMBL/GenBank/DDBJ whole genome shotgun (WGS) entry which is preliminary data.</text>
</comment>
<evidence type="ECO:0000313" key="2">
    <source>
        <dbReference type="EMBL" id="KAK3356886.1"/>
    </source>
</evidence>
<reference evidence="2" key="1">
    <citation type="journal article" date="2023" name="Mol. Phylogenet. Evol.">
        <title>Genome-scale phylogeny and comparative genomics of the fungal order Sordariales.</title>
        <authorList>
            <person name="Hensen N."/>
            <person name="Bonometti L."/>
            <person name="Westerberg I."/>
            <person name="Brannstrom I.O."/>
            <person name="Guillou S."/>
            <person name="Cros-Aarteil S."/>
            <person name="Calhoun S."/>
            <person name="Haridas S."/>
            <person name="Kuo A."/>
            <person name="Mondo S."/>
            <person name="Pangilinan J."/>
            <person name="Riley R."/>
            <person name="LaButti K."/>
            <person name="Andreopoulos B."/>
            <person name="Lipzen A."/>
            <person name="Chen C."/>
            <person name="Yan M."/>
            <person name="Daum C."/>
            <person name="Ng V."/>
            <person name="Clum A."/>
            <person name="Steindorff A."/>
            <person name="Ohm R.A."/>
            <person name="Martin F."/>
            <person name="Silar P."/>
            <person name="Natvig D.O."/>
            <person name="Lalanne C."/>
            <person name="Gautier V."/>
            <person name="Ament-Velasquez S.L."/>
            <person name="Kruys A."/>
            <person name="Hutchinson M.I."/>
            <person name="Powell A.J."/>
            <person name="Barry K."/>
            <person name="Miller A.N."/>
            <person name="Grigoriev I.V."/>
            <person name="Debuchy R."/>
            <person name="Gladieux P."/>
            <person name="Hiltunen Thoren M."/>
            <person name="Johannesson H."/>
        </authorList>
    </citation>
    <scope>NUCLEOTIDE SEQUENCE</scope>
    <source>
        <strain evidence="2">CBS 955.72</strain>
    </source>
</reference>
<keyword evidence="3" id="KW-1185">Reference proteome</keyword>
<keyword evidence="1" id="KW-1133">Transmembrane helix</keyword>
<feature type="transmembrane region" description="Helical" evidence="1">
    <location>
        <begin position="188"/>
        <end position="210"/>
    </location>
</feature>
<feature type="transmembrane region" description="Helical" evidence="1">
    <location>
        <begin position="12"/>
        <end position="34"/>
    </location>
</feature>